<dbReference type="EMBL" id="CP029186">
    <property type="protein sequence ID" value="AWH86380.1"/>
    <property type="molecule type" value="Genomic_DNA"/>
</dbReference>
<sequence>METIDFKGIASHRGTSCVTISMNTAAPCTTPDHCATELARLAAQAGVMIQEGADLPGDTTVPEKLQLLPAEVAIHHEFGSMSIFLSEGVREVLYSPFPVPQNRVQVADRFDLRPLIEVSNNFCDYNILLLDHKGVRLLHAQNDKVLSETKDGFFPLVPGSSPGLPKDIPGLFDSLDRELITRFNTSRLRYVIAASPAMYSRYMQAARFASVYPAHITLKAGHSYHNIANAAWSELLSRKDKLRAHLIAMVKDLAGTGGALTVLPDILEASQQGRGDILVVDHDAAITPEDEKIYCDIIWNVVKHRGKVLFGQAGEMGTLGSIAMKLCS</sequence>
<dbReference type="RefSeq" id="WP_108779103.1">
    <property type="nucleotide sequence ID" value="NZ_CP029186.1"/>
</dbReference>
<gene>
    <name evidence="1" type="ORF">HYN59_15245</name>
</gene>
<protein>
    <submittedName>
        <fullName evidence="1">Uncharacterized protein</fullName>
    </submittedName>
</protein>
<dbReference type="KEGG" id="falb:HYN59_15245"/>
<dbReference type="Proteomes" id="UP000244929">
    <property type="component" value="Chromosome"/>
</dbReference>
<dbReference type="InterPro" id="IPR041289">
    <property type="entry name" value="Bact_RF_family3"/>
</dbReference>
<dbReference type="AlphaFoldDB" id="A0A2S1R125"/>
<keyword evidence="2" id="KW-1185">Reference proteome</keyword>
<evidence type="ECO:0000313" key="1">
    <source>
        <dbReference type="EMBL" id="AWH86380.1"/>
    </source>
</evidence>
<name>A0A2S1R125_9FLAO</name>
<dbReference type="Pfam" id="PF18845">
    <property type="entry name" value="baeRF_family3"/>
    <property type="match status" value="1"/>
</dbReference>
<dbReference type="OrthoDB" id="4393931at2"/>
<accession>A0A2S1R125</accession>
<evidence type="ECO:0000313" key="2">
    <source>
        <dbReference type="Proteomes" id="UP000244929"/>
    </source>
</evidence>
<organism evidence="1 2">
    <name type="scientific">Flavobacterium album</name>
    <dbReference type="NCBI Taxonomy" id="2175091"/>
    <lineage>
        <taxon>Bacteria</taxon>
        <taxon>Pseudomonadati</taxon>
        <taxon>Bacteroidota</taxon>
        <taxon>Flavobacteriia</taxon>
        <taxon>Flavobacteriales</taxon>
        <taxon>Flavobacteriaceae</taxon>
        <taxon>Flavobacterium</taxon>
    </lineage>
</organism>
<proteinExistence type="predicted"/>
<reference evidence="1 2" key="1">
    <citation type="submission" date="2018-04" db="EMBL/GenBank/DDBJ databases">
        <title>Genome sequencing of Flavobacterium sp. HYN0059.</title>
        <authorList>
            <person name="Yi H."/>
            <person name="Baek C."/>
        </authorList>
    </citation>
    <scope>NUCLEOTIDE SEQUENCE [LARGE SCALE GENOMIC DNA]</scope>
    <source>
        <strain evidence="1 2">HYN0059</strain>
    </source>
</reference>